<evidence type="ECO:0000256" key="5">
    <source>
        <dbReference type="SAM" id="Phobius"/>
    </source>
</evidence>
<dbReference type="GO" id="GO:0016020">
    <property type="term" value="C:membrane"/>
    <property type="evidence" value="ECO:0007669"/>
    <property type="project" value="UniProtKB-SubCell"/>
</dbReference>
<keyword evidence="4 5" id="KW-0472">Membrane</keyword>
<sequence>MILVRVIEKMTNLLQPIAEDKHFQQIRLGIKACVVIIPQLGVTWLFGLFSPKHKAFAYLLTILNATQVSVR</sequence>
<dbReference type="Proteomes" id="UP001159428">
    <property type="component" value="Unassembled WGS sequence"/>
</dbReference>
<keyword evidence="7" id="KW-1185">Reference proteome</keyword>
<dbReference type="EMBL" id="CALNXJ010000074">
    <property type="protein sequence ID" value="CAH3160161.1"/>
    <property type="molecule type" value="Genomic_DNA"/>
</dbReference>
<evidence type="ECO:0000256" key="2">
    <source>
        <dbReference type="ARBA" id="ARBA00022692"/>
    </source>
</evidence>
<gene>
    <name evidence="6" type="ORF">PMEA_00032258</name>
</gene>
<dbReference type="Gene3D" id="1.20.1070.10">
    <property type="entry name" value="Rhodopsin 7-helix transmembrane proteins"/>
    <property type="match status" value="1"/>
</dbReference>
<accession>A0AAU9XWL2</accession>
<proteinExistence type="predicted"/>
<feature type="transmembrane region" description="Helical" evidence="5">
    <location>
        <begin position="28"/>
        <end position="49"/>
    </location>
</feature>
<dbReference type="GO" id="GO:0004930">
    <property type="term" value="F:G protein-coupled receptor activity"/>
    <property type="evidence" value="ECO:0007669"/>
    <property type="project" value="InterPro"/>
</dbReference>
<dbReference type="InterPro" id="IPR000832">
    <property type="entry name" value="GPCR_2_secretin-like"/>
</dbReference>
<reference evidence="6 7" key="1">
    <citation type="submission" date="2022-05" db="EMBL/GenBank/DDBJ databases">
        <authorList>
            <consortium name="Genoscope - CEA"/>
            <person name="William W."/>
        </authorList>
    </citation>
    <scope>NUCLEOTIDE SEQUENCE [LARGE SCALE GENOMIC DNA]</scope>
</reference>
<dbReference type="Pfam" id="PF00002">
    <property type="entry name" value="7tm_2"/>
    <property type="match status" value="1"/>
</dbReference>
<protein>
    <submittedName>
        <fullName evidence="6">Uncharacterized protein</fullName>
    </submittedName>
</protein>
<evidence type="ECO:0000256" key="3">
    <source>
        <dbReference type="ARBA" id="ARBA00022989"/>
    </source>
</evidence>
<keyword evidence="2 5" id="KW-0812">Transmembrane</keyword>
<evidence type="ECO:0000256" key="4">
    <source>
        <dbReference type="ARBA" id="ARBA00023136"/>
    </source>
</evidence>
<comment type="caution">
    <text evidence="6">The sequence shown here is derived from an EMBL/GenBank/DDBJ whole genome shotgun (WGS) entry which is preliminary data.</text>
</comment>
<comment type="subcellular location">
    <subcellularLocation>
        <location evidence="1">Membrane</location>
        <topology evidence="1">Multi-pass membrane protein</topology>
    </subcellularLocation>
</comment>
<evidence type="ECO:0000313" key="7">
    <source>
        <dbReference type="Proteomes" id="UP001159428"/>
    </source>
</evidence>
<dbReference type="AlphaFoldDB" id="A0AAU9XWL2"/>
<evidence type="ECO:0000256" key="1">
    <source>
        <dbReference type="ARBA" id="ARBA00004141"/>
    </source>
</evidence>
<keyword evidence="3 5" id="KW-1133">Transmembrane helix</keyword>
<evidence type="ECO:0000313" key="6">
    <source>
        <dbReference type="EMBL" id="CAH3160161.1"/>
    </source>
</evidence>
<name>A0AAU9XWL2_9CNID</name>
<organism evidence="6 7">
    <name type="scientific">Pocillopora meandrina</name>
    <dbReference type="NCBI Taxonomy" id="46732"/>
    <lineage>
        <taxon>Eukaryota</taxon>
        <taxon>Metazoa</taxon>
        <taxon>Cnidaria</taxon>
        <taxon>Anthozoa</taxon>
        <taxon>Hexacorallia</taxon>
        <taxon>Scleractinia</taxon>
        <taxon>Astrocoeniina</taxon>
        <taxon>Pocilloporidae</taxon>
        <taxon>Pocillopora</taxon>
    </lineage>
</organism>